<gene>
    <name evidence="4" type="ORF">AN957_14450</name>
</gene>
<evidence type="ECO:0000256" key="2">
    <source>
        <dbReference type="ARBA" id="ARBA00022801"/>
    </source>
</evidence>
<dbReference type="Pfam" id="PF00293">
    <property type="entry name" value="NUDIX"/>
    <property type="match status" value="1"/>
</dbReference>
<sequence length="153" mass="17880">MEPIRTFGKKDPNNTYIERPAVYAVVFNETNEKVAVVQADCDKYFLPGGGIEGEETHTECLKREAIEELGSEIEIIQYIGFAERYFFSTKEYRDYLSQGYFYLCKLGKKLCEPIEDDHHLVWMEFAEVQKKLFHEHQSWAVKKALEIGRQNGK</sequence>
<organism evidence="4 5">
    <name type="scientific">Cytobacillus solani</name>
    <dbReference type="NCBI Taxonomy" id="1637975"/>
    <lineage>
        <taxon>Bacteria</taxon>
        <taxon>Bacillati</taxon>
        <taxon>Bacillota</taxon>
        <taxon>Bacilli</taxon>
        <taxon>Bacillales</taxon>
        <taxon>Bacillaceae</taxon>
        <taxon>Cytobacillus</taxon>
    </lineage>
</organism>
<dbReference type="PANTHER" id="PTHR43736:SF1">
    <property type="entry name" value="DIHYDRONEOPTERIN TRIPHOSPHATE DIPHOSPHATASE"/>
    <property type="match status" value="1"/>
</dbReference>
<evidence type="ECO:0000313" key="4">
    <source>
        <dbReference type="EMBL" id="KQL19647.1"/>
    </source>
</evidence>
<comment type="similarity">
    <text evidence="1">Belongs to the Nudix hydrolase family.</text>
</comment>
<keyword evidence="2" id="KW-0378">Hydrolase</keyword>
<evidence type="ECO:0000313" key="5">
    <source>
        <dbReference type="Proteomes" id="UP000050996"/>
    </source>
</evidence>
<dbReference type="PANTHER" id="PTHR43736">
    <property type="entry name" value="ADP-RIBOSE PYROPHOSPHATASE"/>
    <property type="match status" value="1"/>
</dbReference>
<comment type="caution">
    <text evidence="4">The sequence shown here is derived from an EMBL/GenBank/DDBJ whole genome shotgun (WGS) entry which is preliminary data.</text>
</comment>
<dbReference type="PATRIC" id="fig|1637975.4.peg.2761"/>
<dbReference type="RefSeq" id="WP_075209156.1">
    <property type="nucleotide sequence ID" value="NZ_CP041305.1"/>
</dbReference>
<dbReference type="InterPro" id="IPR015797">
    <property type="entry name" value="NUDIX_hydrolase-like_dom_sf"/>
</dbReference>
<dbReference type="InterPro" id="IPR020084">
    <property type="entry name" value="NUDIX_hydrolase_CS"/>
</dbReference>
<dbReference type="PROSITE" id="PS00893">
    <property type="entry name" value="NUDIX_BOX"/>
    <property type="match status" value="1"/>
</dbReference>
<dbReference type="Proteomes" id="UP000050996">
    <property type="component" value="Unassembled WGS sequence"/>
</dbReference>
<dbReference type="STRING" id="1637975.AN957_14450"/>
<accession>A0A0Q3VHY6</accession>
<name>A0A0Q3VHY6_9BACI</name>
<dbReference type="CDD" id="cd04684">
    <property type="entry name" value="NUDIX_Hydrolase"/>
    <property type="match status" value="1"/>
</dbReference>
<dbReference type="EMBL" id="LJIX01000006">
    <property type="protein sequence ID" value="KQL19647.1"/>
    <property type="molecule type" value="Genomic_DNA"/>
</dbReference>
<feature type="domain" description="Nudix hydrolase" evidence="3">
    <location>
        <begin position="17"/>
        <end position="146"/>
    </location>
</feature>
<dbReference type="GO" id="GO:0016787">
    <property type="term" value="F:hydrolase activity"/>
    <property type="evidence" value="ECO:0007669"/>
    <property type="project" value="UniProtKB-KW"/>
</dbReference>
<dbReference type="PROSITE" id="PS51462">
    <property type="entry name" value="NUDIX"/>
    <property type="match status" value="1"/>
</dbReference>
<keyword evidence="5" id="KW-1185">Reference proteome</keyword>
<evidence type="ECO:0000256" key="1">
    <source>
        <dbReference type="ARBA" id="ARBA00005582"/>
    </source>
</evidence>
<proteinExistence type="inferred from homology"/>
<dbReference type="SUPFAM" id="SSF55811">
    <property type="entry name" value="Nudix"/>
    <property type="match status" value="1"/>
</dbReference>
<dbReference type="Gene3D" id="3.90.79.10">
    <property type="entry name" value="Nucleoside Triphosphate Pyrophosphohydrolase"/>
    <property type="match status" value="1"/>
</dbReference>
<dbReference type="InterPro" id="IPR000086">
    <property type="entry name" value="NUDIX_hydrolase_dom"/>
</dbReference>
<reference evidence="4 5" key="1">
    <citation type="submission" date="2015-09" db="EMBL/GenBank/DDBJ databases">
        <title>Genome sequencing project for genomic taxonomy and phylogenomics of Bacillus-like bacteria.</title>
        <authorList>
            <person name="Liu B."/>
            <person name="Wang J."/>
            <person name="Zhu Y."/>
            <person name="Liu G."/>
            <person name="Chen Q."/>
            <person name="Chen Z."/>
            <person name="Lan J."/>
            <person name="Che J."/>
            <person name="Ge C."/>
            <person name="Shi H."/>
            <person name="Pan Z."/>
            <person name="Liu X."/>
        </authorList>
    </citation>
    <scope>NUCLEOTIDE SEQUENCE [LARGE SCALE GENOMIC DNA]</scope>
    <source>
        <strain evidence="4 5">FJAT-18043</strain>
    </source>
</reference>
<dbReference type="AlphaFoldDB" id="A0A0Q3VHY6"/>
<protein>
    <submittedName>
        <fullName evidence="4">DNA mismatch repair protein MutT</fullName>
    </submittedName>
</protein>
<evidence type="ECO:0000259" key="3">
    <source>
        <dbReference type="PROSITE" id="PS51462"/>
    </source>
</evidence>